<evidence type="ECO:0000256" key="1">
    <source>
        <dbReference type="ARBA" id="ARBA00004141"/>
    </source>
</evidence>
<dbReference type="GO" id="GO:0016020">
    <property type="term" value="C:membrane"/>
    <property type="evidence" value="ECO:0007669"/>
    <property type="project" value="UniProtKB-SubCell"/>
</dbReference>
<dbReference type="NCBIfam" id="TIGR03902">
    <property type="entry name" value="rhom_GG_sort"/>
    <property type="match status" value="1"/>
</dbReference>
<dbReference type="InterPro" id="IPR023826">
    <property type="entry name" value="Rhom-like_SP_proteobac"/>
</dbReference>
<evidence type="ECO:0000256" key="2">
    <source>
        <dbReference type="ARBA" id="ARBA00022692"/>
    </source>
</evidence>
<sequence length="184" mass="20087">MRLYSVLLLISLIITMLQIPALQTVAEWNAALIRQGQWWRILTGNFTHTNLPHMGMNLLALWVMGYLFQPTVKSFLTTLFFTSLFVGAAILLSSMQVYVGLSGALHGIFTYYALSEALSGRKSSWLLVVGVVAKIAWEQLYGASPETASLIGARVAIEAHLAGGIAGGCLAGIYNLRKNIQLTQ</sequence>
<keyword evidence="3 5" id="KW-1133">Transmembrane helix</keyword>
<dbReference type="GO" id="GO:0004252">
    <property type="term" value="F:serine-type endopeptidase activity"/>
    <property type="evidence" value="ECO:0007669"/>
    <property type="project" value="InterPro"/>
</dbReference>
<dbReference type="AlphaFoldDB" id="A0A2U3BD55"/>
<organism evidence="7 8">
    <name type="scientific">Vibrio albus</name>
    <dbReference type="NCBI Taxonomy" id="2200953"/>
    <lineage>
        <taxon>Bacteria</taxon>
        <taxon>Pseudomonadati</taxon>
        <taxon>Pseudomonadota</taxon>
        <taxon>Gammaproteobacteria</taxon>
        <taxon>Vibrionales</taxon>
        <taxon>Vibrionaceae</taxon>
        <taxon>Vibrio</taxon>
    </lineage>
</organism>
<dbReference type="Pfam" id="PF01694">
    <property type="entry name" value="Rhomboid"/>
    <property type="match status" value="1"/>
</dbReference>
<feature type="transmembrane region" description="Helical" evidence="5">
    <location>
        <begin position="75"/>
        <end position="92"/>
    </location>
</feature>
<evidence type="ECO:0000259" key="6">
    <source>
        <dbReference type="Pfam" id="PF01694"/>
    </source>
</evidence>
<dbReference type="Gene3D" id="1.20.1540.10">
    <property type="entry name" value="Rhomboid-like"/>
    <property type="match status" value="1"/>
</dbReference>
<dbReference type="OrthoDB" id="196054at2"/>
<comment type="caution">
    <text evidence="7">The sequence shown here is derived from an EMBL/GenBank/DDBJ whole genome shotgun (WGS) entry which is preliminary data.</text>
</comment>
<dbReference type="SUPFAM" id="SSF144091">
    <property type="entry name" value="Rhomboid-like"/>
    <property type="match status" value="1"/>
</dbReference>
<protein>
    <submittedName>
        <fullName evidence="7">Rhombosortase</fullName>
    </submittedName>
</protein>
<evidence type="ECO:0000313" key="8">
    <source>
        <dbReference type="Proteomes" id="UP000245362"/>
    </source>
</evidence>
<keyword evidence="8" id="KW-1185">Reference proteome</keyword>
<proteinExistence type="predicted"/>
<accession>A0A2U3BD55</accession>
<dbReference type="InterPro" id="IPR022764">
    <property type="entry name" value="Peptidase_S54_rhomboid_dom"/>
</dbReference>
<evidence type="ECO:0000256" key="5">
    <source>
        <dbReference type="SAM" id="Phobius"/>
    </source>
</evidence>
<reference evidence="7 8" key="1">
    <citation type="submission" date="2018-05" db="EMBL/GenBank/DDBJ databases">
        <title>Vibrio limimaris sp. nov., isolated from marine sediment.</title>
        <authorList>
            <person name="Li C.-M."/>
        </authorList>
    </citation>
    <scope>NUCLEOTIDE SEQUENCE [LARGE SCALE GENOMIC DNA]</scope>
    <source>
        <strain evidence="7 8">E4404</strain>
    </source>
</reference>
<gene>
    <name evidence="7" type="primary">rrtA</name>
    <name evidence="7" type="ORF">DI392_04060</name>
</gene>
<feature type="transmembrane region" description="Helical" evidence="5">
    <location>
        <begin position="50"/>
        <end position="68"/>
    </location>
</feature>
<keyword evidence="2 5" id="KW-0812">Transmembrane</keyword>
<feature type="domain" description="Peptidase S54 rhomboid" evidence="6">
    <location>
        <begin position="35"/>
        <end position="173"/>
    </location>
</feature>
<dbReference type="PANTHER" id="PTHR43731:SF16">
    <property type="entry name" value="RHOMBOSORTASE"/>
    <property type="match status" value="1"/>
</dbReference>
<dbReference type="InterPro" id="IPR050925">
    <property type="entry name" value="Rhomboid_protease_S54"/>
</dbReference>
<evidence type="ECO:0000256" key="4">
    <source>
        <dbReference type="ARBA" id="ARBA00023136"/>
    </source>
</evidence>
<comment type="subcellular location">
    <subcellularLocation>
        <location evidence="1">Membrane</location>
        <topology evidence="1">Multi-pass membrane protein</topology>
    </subcellularLocation>
</comment>
<keyword evidence="4 5" id="KW-0472">Membrane</keyword>
<evidence type="ECO:0000256" key="3">
    <source>
        <dbReference type="ARBA" id="ARBA00022989"/>
    </source>
</evidence>
<dbReference type="PANTHER" id="PTHR43731">
    <property type="entry name" value="RHOMBOID PROTEASE"/>
    <property type="match status" value="1"/>
</dbReference>
<evidence type="ECO:0000313" key="7">
    <source>
        <dbReference type="EMBL" id="PWI34682.1"/>
    </source>
</evidence>
<name>A0A2U3BD55_9VIBR</name>
<dbReference type="InterPro" id="IPR035952">
    <property type="entry name" value="Rhomboid-like_sf"/>
</dbReference>
<dbReference type="EMBL" id="QFWT01000002">
    <property type="protein sequence ID" value="PWI34682.1"/>
    <property type="molecule type" value="Genomic_DNA"/>
</dbReference>
<dbReference type="Proteomes" id="UP000245362">
    <property type="component" value="Unassembled WGS sequence"/>
</dbReference>